<evidence type="ECO:0000313" key="3">
    <source>
        <dbReference type="Proteomes" id="UP000001062"/>
    </source>
</evidence>
<protein>
    <submittedName>
        <fullName evidence="2">Helix-turn-helix domain protein</fullName>
    </submittedName>
</protein>
<dbReference type="Gene3D" id="1.10.260.40">
    <property type="entry name" value="lambda repressor-like DNA-binding domains"/>
    <property type="match status" value="1"/>
</dbReference>
<dbReference type="PROSITE" id="PS50943">
    <property type="entry name" value="HTH_CROC1"/>
    <property type="match status" value="1"/>
</dbReference>
<dbReference type="InterPro" id="IPR001387">
    <property type="entry name" value="Cro/C1-type_HTH"/>
</dbReference>
<evidence type="ECO:0000313" key="2">
    <source>
        <dbReference type="EMBL" id="ADZ93263.1"/>
    </source>
</evidence>
<organism evidence="2 3">
    <name type="scientific">Marinomonas mediterranea (strain ATCC 700492 / JCM 21426 / NBRC 103028 / MMB-1)</name>
    <dbReference type="NCBI Taxonomy" id="717774"/>
    <lineage>
        <taxon>Bacteria</taxon>
        <taxon>Pseudomonadati</taxon>
        <taxon>Pseudomonadota</taxon>
        <taxon>Gammaproteobacteria</taxon>
        <taxon>Oceanospirillales</taxon>
        <taxon>Oceanospirillaceae</taxon>
        <taxon>Marinomonas</taxon>
    </lineage>
</organism>
<dbReference type="PATRIC" id="fig|717774.3.peg.4183"/>
<dbReference type="KEGG" id="mme:Marme_4055"/>
<dbReference type="SUPFAM" id="SSF47413">
    <property type="entry name" value="lambda repressor-like DNA-binding domains"/>
    <property type="match status" value="1"/>
</dbReference>
<dbReference type="HOGENOM" id="CLU_153788_4_2_6"/>
<dbReference type="Proteomes" id="UP000001062">
    <property type="component" value="Chromosome"/>
</dbReference>
<dbReference type="EMBL" id="CP002583">
    <property type="protein sequence ID" value="ADZ93263.1"/>
    <property type="molecule type" value="Genomic_DNA"/>
</dbReference>
<gene>
    <name evidence="2" type="ordered locus">Marme_4055</name>
</gene>
<dbReference type="STRING" id="717774.Marme_4055"/>
<dbReference type="CDD" id="cd00093">
    <property type="entry name" value="HTH_XRE"/>
    <property type="match status" value="1"/>
</dbReference>
<proteinExistence type="predicted"/>
<dbReference type="GO" id="GO:0003677">
    <property type="term" value="F:DNA binding"/>
    <property type="evidence" value="ECO:0007669"/>
    <property type="project" value="InterPro"/>
</dbReference>
<accession>F2K049</accession>
<reference evidence="2 3" key="1">
    <citation type="journal article" date="2012" name="Stand. Genomic Sci.">
        <title>Complete genome sequence of the melanogenic marine bacterium Marinomonas mediterranea type strain (MMB-1(T)).</title>
        <authorList>
            <person name="Lucas-Elio P."/>
            <person name="Goodwin L."/>
            <person name="Woyke T."/>
            <person name="Pitluck S."/>
            <person name="Nolan M."/>
            <person name="Kyrpides N.C."/>
            <person name="Detter J.C."/>
            <person name="Copeland A."/>
            <person name="Teshima H."/>
            <person name="Bruce D."/>
            <person name="Detter C."/>
            <person name="Tapia R."/>
            <person name="Han S."/>
            <person name="Land M.L."/>
            <person name="Ivanova N."/>
            <person name="Mikhailova N."/>
            <person name="Johnston A.W."/>
            <person name="Sanchez-Amat A."/>
        </authorList>
    </citation>
    <scope>NUCLEOTIDE SEQUENCE [LARGE SCALE GENOMIC DNA]</scope>
    <source>
        <strain evidence="3">ATCC 700492 / JCM 21426 / NBRC 103028 / MMB-1</strain>
    </source>
</reference>
<dbReference type="Pfam" id="PF13560">
    <property type="entry name" value="HTH_31"/>
    <property type="match status" value="1"/>
</dbReference>
<dbReference type="AlphaFoldDB" id="F2K049"/>
<evidence type="ECO:0000259" key="1">
    <source>
        <dbReference type="PROSITE" id="PS50943"/>
    </source>
</evidence>
<dbReference type="InterPro" id="IPR010982">
    <property type="entry name" value="Lambda_DNA-bd_dom_sf"/>
</dbReference>
<name>F2K049_MARM1</name>
<keyword evidence="3" id="KW-1185">Reference proteome</keyword>
<sequence length="128" mass="14564">MNNSLSIDGYSSGHFLFITTMMDITVSTESLQMNFTLLDDTDVTQAYAAYLRELRQRAKLSRAALAERSCVSAATIKKFELTGQISFRQLLLLWQTLDSLDRLYQLTQPTKERVATPTSIDEVLKDEF</sequence>
<feature type="domain" description="HTH cro/C1-type" evidence="1">
    <location>
        <begin position="51"/>
        <end position="80"/>
    </location>
</feature>
<dbReference type="eggNOG" id="COG1396">
    <property type="taxonomic scope" value="Bacteria"/>
</dbReference>